<dbReference type="InterPro" id="IPR015947">
    <property type="entry name" value="PUA-like_sf"/>
</dbReference>
<evidence type="ECO:0008006" key="3">
    <source>
        <dbReference type="Google" id="ProtNLM"/>
    </source>
</evidence>
<evidence type="ECO:0000313" key="1">
    <source>
        <dbReference type="EMBL" id="MDQ7877345.1"/>
    </source>
</evidence>
<name>A0ABU0YYD8_9MICO</name>
<organism evidence="1 2">
    <name type="scientific">Microbacterium psychrotolerans</name>
    <dbReference type="NCBI Taxonomy" id="3068321"/>
    <lineage>
        <taxon>Bacteria</taxon>
        <taxon>Bacillati</taxon>
        <taxon>Actinomycetota</taxon>
        <taxon>Actinomycetes</taxon>
        <taxon>Micrococcales</taxon>
        <taxon>Microbacteriaceae</taxon>
        <taxon>Microbacterium</taxon>
    </lineage>
</organism>
<gene>
    <name evidence="1" type="ORF">Q9R08_05075</name>
</gene>
<dbReference type="Gene3D" id="2.30.130.30">
    <property type="entry name" value="Hypothetical protein"/>
    <property type="match status" value="1"/>
</dbReference>
<dbReference type="SUPFAM" id="SSF88697">
    <property type="entry name" value="PUA domain-like"/>
    <property type="match status" value="1"/>
</dbReference>
<dbReference type="Proteomes" id="UP001235133">
    <property type="component" value="Unassembled WGS sequence"/>
</dbReference>
<sequence length="183" mass="20058">MTVRQPWAWAIIHAGKNVENRVRNIAGDYRGPVLIHAGIAYDTAWSSPALYDAMHATGVHRRRGEYPWHLNHGAIIGVVDLVDSHPVESCIEQQQDGDWLVCSAWAERAGHHLVLTNPRALDELIPYTGALGLRKAPFEVVGDWLAEYYPDRCTCGQSGIAGPHEPGCGLEPVAQLLNPGVTL</sequence>
<protein>
    <recommendedName>
        <fullName evidence="3">ASCH domain-containing protein</fullName>
    </recommendedName>
</protein>
<reference evidence="1 2" key="1">
    <citation type="submission" date="2023-08" db="EMBL/GenBank/DDBJ databases">
        <title>Microbacterium psychrotolerans sp. nov., a psychrotolerant bacterium isolated from soil in Heilongjiang Province, China.</title>
        <authorList>
            <person name="An P."/>
            <person name="Zhao D."/>
            <person name="Xiang H."/>
        </authorList>
    </citation>
    <scope>NUCLEOTIDE SEQUENCE [LARGE SCALE GENOMIC DNA]</scope>
    <source>
        <strain evidence="1 2">QXD-8</strain>
    </source>
</reference>
<dbReference type="RefSeq" id="WP_308866779.1">
    <property type="nucleotide sequence ID" value="NZ_JAVFWO010000002.1"/>
</dbReference>
<comment type="caution">
    <text evidence="1">The sequence shown here is derived from an EMBL/GenBank/DDBJ whole genome shotgun (WGS) entry which is preliminary data.</text>
</comment>
<accession>A0ABU0YYD8</accession>
<dbReference type="EMBL" id="JAVFWO010000002">
    <property type="protein sequence ID" value="MDQ7877345.1"/>
    <property type="molecule type" value="Genomic_DNA"/>
</dbReference>
<keyword evidence="2" id="KW-1185">Reference proteome</keyword>
<evidence type="ECO:0000313" key="2">
    <source>
        <dbReference type="Proteomes" id="UP001235133"/>
    </source>
</evidence>
<proteinExistence type="predicted"/>